<dbReference type="InterPro" id="IPR012902">
    <property type="entry name" value="N_methyl_site"/>
</dbReference>
<organism evidence="2">
    <name type="scientific">uncultured Anaerotruncus sp</name>
    <dbReference type="NCBI Taxonomy" id="905011"/>
    <lineage>
        <taxon>Bacteria</taxon>
        <taxon>Bacillati</taxon>
        <taxon>Bacillota</taxon>
        <taxon>Clostridia</taxon>
        <taxon>Eubacteriales</taxon>
        <taxon>Oscillospiraceae</taxon>
        <taxon>Anaerotruncus</taxon>
        <taxon>environmental samples</taxon>
    </lineage>
</organism>
<dbReference type="PROSITE" id="PS00409">
    <property type="entry name" value="PROKAR_NTER_METHYL"/>
    <property type="match status" value="1"/>
</dbReference>
<protein>
    <submittedName>
        <fullName evidence="2">Putative major pilin subunit</fullName>
    </submittedName>
</protein>
<keyword evidence="1" id="KW-0812">Transmembrane</keyword>
<sequence>MVRRRDRARGFTLVEVIVVLVILAILAAIAIPALTGYITTAQERACQVNISGLRRELMAEEIYQTGGQGKLTSPELQQIADVSDFVCAQGGPYKVSRSAGGDVRIQCAVHNISSFGFDMAGALSGLFENGDSELQTVLKNFTAMNKHIDSSSPNGTNVKKVVAALKKQGFDMEGEGVNTWSYQGQGSGRYILYWTTENIADYQVGQSMRVMRYNSNLGTYTAGYVTVGTETLEGQSYKVLSYNTGWQEYTATPQTDSDKKNFDTISGVFEKMPDAP</sequence>
<keyword evidence="1" id="KW-0472">Membrane</keyword>
<name>A0A1C6FWZ5_9FIRM</name>
<proteinExistence type="predicted"/>
<dbReference type="PANTHER" id="PTHR30093">
    <property type="entry name" value="GENERAL SECRETION PATHWAY PROTEIN G"/>
    <property type="match status" value="1"/>
</dbReference>
<dbReference type="AlphaFoldDB" id="A0A1C6FWZ5"/>
<dbReference type="EMBL" id="FMHG01000001">
    <property type="protein sequence ID" value="SCJ37576.1"/>
    <property type="molecule type" value="Genomic_DNA"/>
</dbReference>
<accession>A0A1C6FWZ5</accession>
<dbReference type="Gene3D" id="3.30.700.10">
    <property type="entry name" value="Glycoprotein, Type 4 Pilin"/>
    <property type="match status" value="1"/>
</dbReference>
<reference evidence="2" key="1">
    <citation type="submission" date="2015-09" db="EMBL/GenBank/DDBJ databases">
        <authorList>
            <consortium name="Pathogen Informatics"/>
        </authorList>
    </citation>
    <scope>NUCLEOTIDE SEQUENCE</scope>
    <source>
        <strain evidence="2">2789STDY5834896</strain>
    </source>
</reference>
<evidence type="ECO:0000256" key="1">
    <source>
        <dbReference type="SAM" id="Phobius"/>
    </source>
</evidence>
<evidence type="ECO:0000313" key="2">
    <source>
        <dbReference type="EMBL" id="SCJ37576.1"/>
    </source>
</evidence>
<keyword evidence="1" id="KW-1133">Transmembrane helix</keyword>
<gene>
    <name evidence="2" type="ORF">SAMEA3545359_00141</name>
</gene>
<dbReference type="InterPro" id="IPR045584">
    <property type="entry name" value="Pilin-like"/>
</dbReference>
<dbReference type="SUPFAM" id="SSF54523">
    <property type="entry name" value="Pili subunits"/>
    <property type="match status" value="1"/>
</dbReference>
<feature type="transmembrane region" description="Helical" evidence="1">
    <location>
        <begin position="12"/>
        <end position="38"/>
    </location>
</feature>
<dbReference type="NCBIfam" id="TIGR02532">
    <property type="entry name" value="IV_pilin_GFxxxE"/>
    <property type="match status" value="1"/>
</dbReference>
<dbReference type="Pfam" id="PF07963">
    <property type="entry name" value="N_methyl"/>
    <property type="match status" value="1"/>
</dbReference>